<keyword evidence="1" id="KW-0732">Signal</keyword>
<dbReference type="InterPro" id="IPR002048">
    <property type="entry name" value="EF_hand_dom"/>
</dbReference>
<evidence type="ECO:0000256" key="3">
    <source>
        <dbReference type="ARBA" id="ARBA00022837"/>
    </source>
</evidence>
<keyword evidence="5" id="KW-1185">Reference proteome</keyword>
<keyword evidence="3" id="KW-0106">Calcium</keyword>
<evidence type="ECO:0000313" key="5">
    <source>
        <dbReference type="Proteomes" id="UP000008820"/>
    </source>
</evidence>
<dbReference type="Proteomes" id="UP000008820">
    <property type="component" value="Chromosome 1"/>
</dbReference>
<evidence type="ECO:0000256" key="1">
    <source>
        <dbReference type="ARBA" id="ARBA00022729"/>
    </source>
</evidence>
<dbReference type="InterPro" id="IPR052110">
    <property type="entry name" value="MCFD2-like"/>
</dbReference>
<dbReference type="PROSITE" id="PS00018">
    <property type="entry name" value="EF_HAND_1"/>
    <property type="match status" value="2"/>
</dbReference>
<dbReference type="SUPFAM" id="SSF47473">
    <property type="entry name" value="EF-hand"/>
    <property type="match status" value="1"/>
</dbReference>
<protein>
    <submittedName>
        <fullName evidence="4">Uncharacterized protein</fullName>
    </submittedName>
</protein>
<name>A0A6I8TPN6_AEDAE</name>
<dbReference type="EnsemblMetazoa" id="AAEL014271-RK">
    <property type="protein sequence ID" value="AAEL014271-PK"/>
    <property type="gene ID" value="AAEL014271"/>
</dbReference>
<sequence>MKQLALLTLTLLCFAAVALGQRVAPGVNPGHYQQQQQQQPQYQQPQVPVQPQYQQAPVPQQQQQHQQPPQGHAPHHGQPQQVLNANNIQQEKAHIAEHMDVPIDTSKMSEQELQFHYFKMHDSDNNNKLDGCELIKSLIHWHDEEKHKHAEKNPDEPDKTIYTDEQLENIVDSVMRMMDANGDGYVDYAEYRRSGVEENRRDDYPNGRP</sequence>
<accession>A0A6I8TPN6</accession>
<dbReference type="AlphaFoldDB" id="A0A6I8TPN6"/>
<dbReference type="PANTHER" id="PTHR23104:SF17">
    <property type="entry name" value="EF-HAND DOMAIN-CONTAINING PROTEIN"/>
    <property type="match status" value="1"/>
</dbReference>
<reference evidence="4" key="2">
    <citation type="submission" date="2020-05" db="UniProtKB">
        <authorList>
            <consortium name="EnsemblMetazoa"/>
        </authorList>
    </citation>
    <scope>IDENTIFICATION</scope>
    <source>
        <strain evidence="4">LVP_AGWG</strain>
    </source>
</reference>
<dbReference type="Gene3D" id="1.10.238.10">
    <property type="entry name" value="EF-hand"/>
    <property type="match status" value="1"/>
</dbReference>
<dbReference type="PROSITE" id="PS50222">
    <property type="entry name" value="EF_HAND_2"/>
    <property type="match status" value="1"/>
</dbReference>
<dbReference type="PANTHER" id="PTHR23104">
    <property type="entry name" value="MULTIPLE COAGULATION FACTOR DEFICIENCY PROTEIN 2 NEURAL STEM CELL DERIVED NEURONAL SURVIVAL PROTEIN"/>
    <property type="match status" value="1"/>
</dbReference>
<reference evidence="4 5" key="1">
    <citation type="submission" date="2017-06" db="EMBL/GenBank/DDBJ databases">
        <title>Aedes aegypti genome working group (AGWG) sequencing and assembly.</title>
        <authorList>
            <consortium name="Aedes aegypti Genome Working Group (AGWG)"/>
            <person name="Matthews B.J."/>
        </authorList>
    </citation>
    <scope>NUCLEOTIDE SEQUENCE [LARGE SCALE GENOMIC DNA]</scope>
    <source>
        <strain evidence="4 5">LVP_AGWG</strain>
    </source>
</reference>
<evidence type="ECO:0000313" key="4">
    <source>
        <dbReference type="EnsemblMetazoa" id="AAEL014271-PK"/>
    </source>
</evidence>
<dbReference type="OrthoDB" id="289247at2759"/>
<organism evidence="4 5">
    <name type="scientific">Aedes aegypti</name>
    <name type="common">Yellowfever mosquito</name>
    <name type="synonym">Culex aegypti</name>
    <dbReference type="NCBI Taxonomy" id="7159"/>
    <lineage>
        <taxon>Eukaryota</taxon>
        <taxon>Metazoa</taxon>
        <taxon>Ecdysozoa</taxon>
        <taxon>Arthropoda</taxon>
        <taxon>Hexapoda</taxon>
        <taxon>Insecta</taxon>
        <taxon>Pterygota</taxon>
        <taxon>Neoptera</taxon>
        <taxon>Endopterygota</taxon>
        <taxon>Diptera</taxon>
        <taxon>Nematocera</taxon>
        <taxon>Culicoidea</taxon>
        <taxon>Culicidae</taxon>
        <taxon>Culicinae</taxon>
        <taxon>Aedini</taxon>
        <taxon>Aedes</taxon>
        <taxon>Stegomyia</taxon>
    </lineage>
</organism>
<proteinExistence type="predicted"/>
<dbReference type="SUPFAM" id="SSF81995">
    <property type="entry name" value="beta-sandwich domain of Sec23/24"/>
    <property type="match status" value="1"/>
</dbReference>
<dbReference type="InterPro" id="IPR011992">
    <property type="entry name" value="EF-hand-dom_pair"/>
</dbReference>
<dbReference type="GO" id="GO:0005509">
    <property type="term" value="F:calcium ion binding"/>
    <property type="evidence" value="ECO:0007669"/>
    <property type="project" value="InterPro"/>
</dbReference>
<evidence type="ECO:0000256" key="2">
    <source>
        <dbReference type="ARBA" id="ARBA00022737"/>
    </source>
</evidence>
<dbReference type="InterPro" id="IPR018247">
    <property type="entry name" value="EF_Hand_1_Ca_BS"/>
</dbReference>
<gene>
    <name evidence="4" type="primary">23687673</name>
</gene>
<keyword evidence="2" id="KW-0677">Repeat</keyword>
<dbReference type="Pfam" id="PF13499">
    <property type="entry name" value="EF-hand_7"/>
    <property type="match status" value="1"/>
</dbReference>